<sequence>MSHPFRFGVTTANIRSHTDWITKARKIEELGYSTLLIPDRVSSGLFAPFTALAVAAEATTTLRVGSYVFSNDYRHPVILAREAASLDMLSNGRFELGLGAGVSGQEFQQMGIPYASAGTRVERLGESIKLIKQLFTQETVNFSGKHYAVSNLKGQIPPAQTPHLPILVAGAGERMLKLAAREANIIAIGSKVGRGGVDPTDPPLEQKLAWIREAAGERFSELELSQTIYNIEISDSKAAPSSELGWAFAGKQSLSTEQAVEQLLEARDRYGFSYLQIYEGQVENFAPVVARLAGK</sequence>
<dbReference type="EMBL" id="BNJK01000002">
    <property type="protein sequence ID" value="GHO98297.1"/>
    <property type="molecule type" value="Genomic_DNA"/>
</dbReference>
<feature type="domain" description="Luciferase-like" evidence="5">
    <location>
        <begin position="17"/>
        <end position="189"/>
    </location>
</feature>
<dbReference type="PANTHER" id="PTHR42847">
    <property type="entry name" value="ALKANESULFONATE MONOOXYGENASE"/>
    <property type="match status" value="1"/>
</dbReference>
<keyword evidence="3" id="KW-0560">Oxidoreductase</keyword>
<dbReference type="NCBIfam" id="TIGR03621">
    <property type="entry name" value="F420_MSMEG_2516"/>
    <property type="match status" value="1"/>
</dbReference>
<organism evidence="6 7">
    <name type="scientific">Reticulibacter mediterranei</name>
    <dbReference type="NCBI Taxonomy" id="2778369"/>
    <lineage>
        <taxon>Bacteria</taxon>
        <taxon>Bacillati</taxon>
        <taxon>Chloroflexota</taxon>
        <taxon>Ktedonobacteria</taxon>
        <taxon>Ktedonobacterales</taxon>
        <taxon>Reticulibacteraceae</taxon>
        <taxon>Reticulibacter</taxon>
    </lineage>
</organism>
<dbReference type="GO" id="GO:0046306">
    <property type="term" value="P:alkanesulfonate catabolic process"/>
    <property type="evidence" value="ECO:0007669"/>
    <property type="project" value="TreeGrafter"/>
</dbReference>
<name>A0A8J3N8I7_9CHLR</name>
<evidence type="ECO:0000256" key="1">
    <source>
        <dbReference type="ARBA" id="ARBA00022630"/>
    </source>
</evidence>
<accession>A0A8J3N8I7</accession>
<keyword evidence="4" id="KW-0503">Monooxygenase</keyword>
<evidence type="ECO:0000256" key="3">
    <source>
        <dbReference type="ARBA" id="ARBA00023002"/>
    </source>
</evidence>
<keyword evidence="1" id="KW-0285">Flavoprotein</keyword>
<keyword evidence="7" id="KW-1185">Reference proteome</keyword>
<comment type="caution">
    <text evidence="6">The sequence shown here is derived from an EMBL/GenBank/DDBJ whole genome shotgun (WGS) entry which is preliminary data.</text>
</comment>
<dbReference type="AlphaFoldDB" id="A0A8J3N8I7"/>
<dbReference type="Gene3D" id="3.20.20.30">
    <property type="entry name" value="Luciferase-like domain"/>
    <property type="match status" value="1"/>
</dbReference>
<dbReference type="SUPFAM" id="SSF51679">
    <property type="entry name" value="Bacterial luciferase-like"/>
    <property type="match status" value="1"/>
</dbReference>
<evidence type="ECO:0000313" key="7">
    <source>
        <dbReference type="Proteomes" id="UP000597444"/>
    </source>
</evidence>
<dbReference type="InterPro" id="IPR019923">
    <property type="entry name" value="Lucif-like_OxRdtase_MSMEG_2516"/>
</dbReference>
<dbReference type="RefSeq" id="WP_220209052.1">
    <property type="nucleotide sequence ID" value="NZ_BNJK01000002.1"/>
</dbReference>
<evidence type="ECO:0000256" key="2">
    <source>
        <dbReference type="ARBA" id="ARBA00022643"/>
    </source>
</evidence>
<dbReference type="Proteomes" id="UP000597444">
    <property type="component" value="Unassembled WGS sequence"/>
</dbReference>
<dbReference type="GO" id="GO:0008726">
    <property type="term" value="F:alkanesulfonate monooxygenase activity"/>
    <property type="evidence" value="ECO:0007669"/>
    <property type="project" value="TreeGrafter"/>
</dbReference>
<dbReference type="InterPro" id="IPR036661">
    <property type="entry name" value="Luciferase-like_sf"/>
</dbReference>
<gene>
    <name evidence="6" type="ORF">KSF_083450</name>
</gene>
<dbReference type="PANTHER" id="PTHR42847:SF8">
    <property type="entry name" value="CONSERVED PROTEIN"/>
    <property type="match status" value="1"/>
</dbReference>
<dbReference type="InterPro" id="IPR011251">
    <property type="entry name" value="Luciferase-like_dom"/>
</dbReference>
<evidence type="ECO:0000256" key="4">
    <source>
        <dbReference type="ARBA" id="ARBA00023033"/>
    </source>
</evidence>
<keyword evidence="2" id="KW-0288">FMN</keyword>
<reference evidence="6" key="1">
    <citation type="submission" date="2020-10" db="EMBL/GenBank/DDBJ databases">
        <title>Taxonomic study of unclassified bacteria belonging to the class Ktedonobacteria.</title>
        <authorList>
            <person name="Yabe S."/>
            <person name="Wang C.M."/>
            <person name="Zheng Y."/>
            <person name="Sakai Y."/>
            <person name="Cavaletti L."/>
            <person name="Monciardini P."/>
            <person name="Donadio S."/>
        </authorList>
    </citation>
    <scope>NUCLEOTIDE SEQUENCE</scope>
    <source>
        <strain evidence="6">ID150040</strain>
    </source>
</reference>
<evidence type="ECO:0000313" key="6">
    <source>
        <dbReference type="EMBL" id="GHO98297.1"/>
    </source>
</evidence>
<dbReference type="Pfam" id="PF00296">
    <property type="entry name" value="Bac_luciferase"/>
    <property type="match status" value="1"/>
</dbReference>
<protein>
    <submittedName>
        <fullName evidence="6">LLM class F420-dependent oxidoreductase</fullName>
    </submittedName>
</protein>
<dbReference type="InterPro" id="IPR050172">
    <property type="entry name" value="SsuD_RutA_monooxygenase"/>
</dbReference>
<evidence type="ECO:0000259" key="5">
    <source>
        <dbReference type="Pfam" id="PF00296"/>
    </source>
</evidence>
<proteinExistence type="predicted"/>